<protein>
    <recommendedName>
        <fullName evidence="3">Antibiotic biosynthesis monooxygenase</fullName>
    </recommendedName>
</protein>
<organism evidence="1 2">
    <name type="scientific">Francisella halioticida</name>
    <dbReference type="NCBI Taxonomy" id="549298"/>
    <lineage>
        <taxon>Bacteria</taxon>
        <taxon>Pseudomonadati</taxon>
        <taxon>Pseudomonadota</taxon>
        <taxon>Gammaproteobacteria</taxon>
        <taxon>Thiotrichales</taxon>
        <taxon>Francisellaceae</taxon>
        <taxon>Francisella</taxon>
    </lineage>
</organism>
<evidence type="ECO:0008006" key="3">
    <source>
        <dbReference type="Google" id="ProtNLM"/>
    </source>
</evidence>
<dbReference type="InterPro" id="IPR011008">
    <property type="entry name" value="Dimeric_a/b-barrel"/>
</dbReference>
<evidence type="ECO:0000313" key="2">
    <source>
        <dbReference type="Proteomes" id="UP000249910"/>
    </source>
</evidence>
<dbReference type="Proteomes" id="UP000249910">
    <property type="component" value="Chromosome"/>
</dbReference>
<dbReference type="EMBL" id="CP022132">
    <property type="protein sequence ID" value="ASG68337.1"/>
    <property type="molecule type" value="Genomic_DNA"/>
</dbReference>
<evidence type="ECO:0000313" key="1">
    <source>
        <dbReference type="EMBL" id="ASG68337.1"/>
    </source>
</evidence>
<accession>A0ABM6M035</accession>
<proteinExistence type="predicted"/>
<sequence>MELGCTHYELGCNFDETVFEVMTFTNENSHRIHLESKHVQNFLSEIKDLDVDIKIEKFKTCT</sequence>
<keyword evidence="2" id="KW-1185">Reference proteome</keyword>
<dbReference type="SUPFAM" id="SSF54909">
    <property type="entry name" value="Dimeric alpha+beta barrel"/>
    <property type="match status" value="1"/>
</dbReference>
<gene>
    <name evidence="1" type="ORF">CDV26_07995</name>
</gene>
<name>A0ABM6M035_9GAMM</name>
<reference evidence="1 2" key="1">
    <citation type="submission" date="2017-06" db="EMBL/GenBank/DDBJ databases">
        <title>Complete genome of Francisella halioticida.</title>
        <authorList>
            <person name="Sjodin A."/>
        </authorList>
    </citation>
    <scope>NUCLEOTIDE SEQUENCE [LARGE SCALE GENOMIC DNA]</scope>
    <source>
        <strain evidence="1 2">DSM 23729</strain>
    </source>
</reference>